<feature type="transmembrane region" description="Helical" evidence="1">
    <location>
        <begin position="97"/>
        <end position="115"/>
    </location>
</feature>
<keyword evidence="1" id="KW-1133">Transmembrane helix</keyword>
<keyword evidence="4" id="KW-1185">Reference proteome</keyword>
<keyword evidence="1" id="KW-0472">Membrane</keyword>
<evidence type="ECO:0000313" key="4">
    <source>
        <dbReference type="Proteomes" id="UP000320876"/>
    </source>
</evidence>
<feature type="transmembrane region" description="Helical" evidence="1">
    <location>
        <begin position="64"/>
        <end position="85"/>
    </location>
</feature>
<organism evidence="3 4">
    <name type="scientific">Amycolatopsis cihanbeyliensis</name>
    <dbReference type="NCBI Taxonomy" id="1128664"/>
    <lineage>
        <taxon>Bacteria</taxon>
        <taxon>Bacillati</taxon>
        <taxon>Actinomycetota</taxon>
        <taxon>Actinomycetes</taxon>
        <taxon>Pseudonocardiales</taxon>
        <taxon>Pseudonocardiaceae</taxon>
        <taxon>Amycolatopsis</taxon>
    </lineage>
</organism>
<name>A0A542DK19_AMYCI</name>
<protein>
    <recommendedName>
        <fullName evidence="2">DUF6545 domain-containing protein</fullName>
    </recommendedName>
</protein>
<sequence length="360" mass="38911">MTIVQGVLLYAALLWKLYQLARAPRDRPLRMVTLCLGCAAVAYPIGLAGGNMTQPDAGPMPLMVAHWVLLLVMVYALICFFLFSVLEPAAAQRRARWQLLPLAAVLSALALAAVSTPSGSPPADYPVGTVAMFYLAVDLYLVYGLGSAFGWTRRYARGAEPRLARGLVLTSTGLALMVLGASLLVLVVAAFWAGGTVPGPVSPAVSFTVLPGILLFIVGVSYPGAATRLAALRVWWQHLRTYHQLNPLWTLFNGAFPEDSLSRMPVRRWRDLLSLRGVHRRYYRRAIECRDGLVRISPYLPAGAGASTETLAPRLRAALRAYRDGEAVPRRANPVALPAADGLDADVGELVTLAEALRAN</sequence>
<evidence type="ECO:0000256" key="1">
    <source>
        <dbReference type="SAM" id="Phobius"/>
    </source>
</evidence>
<accession>A0A542DK19</accession>
<dbReference type="Proteomes" id="UP000320876">
    <property type="component" value="Unassembled WGS sequence"/>
</dbReference>
<reference evidence="3 4" key="1">
    <citation type="submission" date="2019-06" db="EMBL/GenBank/DDBJ databases">
        <title>Sequencing the genomes of 1000 actinobacteria strains.</title>
        <authorList>
            <person name="Klenk H.-P."/>
        </authorList>
    </citation>
    <scope>NUCLEOTIDE SEQUENCE [LARGE SCALE GENOMIC DNA]</scope>
    <source>
        <strain evidence="3 4">DSM 45679</strain>
    </source>
</reference>
<dbReference type="Pfam" id="PF20182">
    <property type="entry name" value="DUF6545"/>
    <property type="match status" value="1"/>
</dbReference>
<proteinExistence type="predicted"/>
<feature type="domain" description="DUF6545" evidence="2">
    <location>
        <begin position="235"/>
        <end position="358"/>
    </location>
</feature>
<dbReference type="RefSeq" id="WP_246076428.1">
    <property type="nucleotide sequence ID" value="NZ_VFML01000001.1"/>
</dbReference>
<dbReference type="NCBIfam" id="NF042915">
    <property type="entry name" value="MAB_1171c_fam"/>
    <property type="match status" value="1"/>
</dbReference>
<dbReference type="InterPro" id="IPR050039">
    <property type="entry name" value="MAB_1171c-like"/>
</dbReference>
<feature type="transmembrane region" description="Helical" evidence="1">
    <location>
        <begin position="127"/>
        <end position="146"/>
    </location>
</feature>
<feature type="transmembrane region" description="Helical" evidence="1">
    <location>
        <begin position="31"/>
        <end position="52"/>
    </location>
</feature>
<dbReference type="AlphaFoldDB" id="A0A542DK19"/>
<comment type="caution">
    <text evidence="3">The sequence shown here is derived from an EMBL/GenBank/DDBJ whole genome shotgun (WGS) entry which is preliminary data.</text>
</comment>
<keyword evidence="1" id="KW-0812">Transmembrane</keyword>
<gene>
    <name evidence="3" type="ORF">FB471_3182</name>
</gene>
<feature type="transmembrane region" description="Helical" evidence="1">
    <location>
        <begin position="167"/>
        <end position="192"/>
    </location>
</feature>
<dbReference type="InterPro" id="IPR046675">
    <property type="entry name" value="DUF6545"/>
</dbReference>
<evidence type="ECO:0000259" key="2">
    <source>
        <dbReference type="Pfam" id="PF20182"/>
    </source>
</evidence>
<evidence type="ECO:0000313" key="3">
    <source>
        <dbReference type="EMBL" id="TQJ03426.1"/>
    </source>
</evidence>
<feature type="transmembrane region" description="Helical" evidence="1">
    <location>
        <begin position="204"/>
        <end position="225"/>
    </location>
</feature>
<dbReference type="EMBL" id="VFML01000001">
    <property type="protein sequence ID" value="TQJ03426.1"/>
    <property type="molecule type" value="Genomic_DNA"/>
</dbReference>